<dbReference type="InterPro" id="IPR029442">
    <property type="entry name" value="GyrI-like"/>
</dbReference>
<keyword evidence="1" id="KW-0805">Transcription regulation</keyword>
<organism evidence="5 6">
    <name type="scientific">Mammaliicoccus lentus</name>
    <name type="common">Staphylococcus lentus</name>
    <dbReference type="NCBI Taxonomy" id="42858"/>
    <lineage>
        <taxon>Bacteria</taxon>
        <taxon>Bacillati</taxon>
        <taxon>Bacillota</taxon>
        <taxon>Bacilli</taxon>
        <taxon>Bacillales</taxon>
        <taxon>Staphylococcaceae</taxon>
        <taxon>Mammaliicoccus</taxon>
    </lineage>
</organism>
<dbReference type="InterPro" id="IPR009057">
    <property type="entry name" value="Homeodomain-like_sf"/>
</dbReference>
<dbReference type="SUPFAM" id="SSF55136">
    <property type="entry name" value="Probable bacterial effector-binding domain"/>
    <property type="match status" value="1"/>
</dbReference>
<dbReference type="GO" id="GO:0043565">
    <property type="term" value="F:sequence-specific DNA binding"/>
    <property type="evidence" value="ECO:0007669"/>
    <property type="project" value="InterPro"/>
</dbReference>
<dbReference type="EMBL" id="CP118848">
    <property type="protein sequence ID" value="WHI59452.1"/>
    <property type="molecule type" value="Genomic_DNA"/>
</dbReference>
<dbReference type="PANTHER" id="PTHR47504:SF5">
    <property type="entry name" value="RIGHT ORIGIN-BINDING PROTEIN"/>
    <property type="match status" value="1"/>
</dbReference>
<dbReference type="SMART" id="SM00871">
    <property type="entry name" value="AraC_E_bind"/>
    <property type="match status" value="1"/>
</dbReference>
<dbReference type="SUPFAM" id="SSF46689">
    <property type="entry name" value="Homeodomain-like"/>
    <property type="match status" value="1"/>
</dbReference>
<keyword evidence="3" id="KW-0804">Transcription</keyword>
<feature type="domain" description="HTH araC/xylS-type" evidence="4">
    <location>
        <begin position="9"/>
        <end position="105"/>
    </location>
</feature>
<dbReference type="Gene3D" id="1.10.10.60">
    <property type="entry name" value="Homeodomain-like"/>
    <property type="match status" value="1"/>
</dbReference>
<evidence type="ECO:0000313" key="6">
    <source>
        <dbReference type="Proteomes" id="UP001223261"/>
    </source>
</evidence>
<sequence>MDMILKDLNDSIDYIDKNLTNDLSLFDIANFVGLPEQHYRNIFIFLTGVGLSEYIKKRKLYFANKDLLNKETVTNVAIKYGYSIDGFTKSFKEWSGYLPSQIYENQVLISYPKLSFAINVKGGLNMKTRIVELPKINIVGVQKRVPMQFEGVNDEIEKLANSITDMQKKEMHNLQNIEPKEIVNVSYNADEDFVKEEGHLTHMIGVLTTENNISDQLDVINIDKSKWIVFENEGEFPKKLQDTYARIYSEWLPETEYKLADIPMFSFTKFNDSNKNIAYSEIWVAVIN</sequence>
<evidence type="ECO:0000313" key="5">
    <source>
        <dbReference type="EMBL" id="WHI59452.1"/>
    </source>
</evidence>
<dbReference type="SMART" id="SM00342">
    <property type="entry name" value="HTH_ARAC"/>
    <property type="match status" value="1"/>
</dbReference>
<dbReference type="GO" id="GO:0003700">
    <property type="term" value="F:DNA-binding transcription factor activity"/>
    <property type="evidence" value="ECO:0007669"/>
    <property type="project" value="InterPro"/>
</dbReference>
<name>A0AAX3W371_MAMLE</name>
<keyword evidence="2" id="KW-0238">DNA-binding</keyword>
<dbReference type="Gene3D" id="3.20.80.10">
    <property type="entry name" value="Regulatory factor, effector binding domain"/>
    <property type="match status" value="1"/>
</dbReference>
<dbReference type="PROSITE" id="PS01124">
    <property type="entry name" value="HTH_ARAC_FAMILY_2"/>
    <property type="match status" value="1"/>
</dbReference>
<dbReference type="Proteomes" id="UP001223261">
    <property type="component" value="Chromosome"/>
</dbReference>
<reference evidence="5" key="1">
    <citation type="journal article" date="2023" name="Antibiotics">
        <title>Prevalence and Molecular Characterization of Methicillin-Resistant Staphylococci (MRS) and Mammaliicocci (MRM) in Dromedary Camels from Algeria: First Detection of SCCmec-mecC Hybrid in Methicillin-Resistant Mammaliicoccus lentus.</title>
        <authorList>
            <person name="Belhout C."/>
            <person name="Boyen F."/>
            <person name="Vereecke N."/>
            <person name="Theuns S."/>
            <person name="Taibi N."/>
            <person name="Stegger M."/>
            <person name="de la Fe-Rodriguez P.Y."/>
            <person name="Bouayad L."/>
            <person name="Elgroud R."/>
            <person name="Butaye P."/>
        </authorList>
    </citation>
    <scope>NUCLEOTIDE SEQUENCE</scope>
    <source>
        <strain evidence="5">7048</strain>
    </source>
</reference>
<dbReference type="InterPro" id="IPR010499">
    <property type="entry name" value="AraC_E-bd"/>
</dbReference>
<dbReference type="AlphaFoldDB" id="A0AAX3W371"/>
<dbReference type="PANTHER" id="PTHR47504">
    <property type="entry name" value="RIGHT ORIGIN-BINDING PROTEIN"/>
    <property type="match status" value="1"/>
</dbReference>
<dbReference type="InterPro" id="IPR050959">
    <property type="entry name" value="MarA-like"/>
</dbReference>
<evidence type="ECO:0000259" key="4">
    <source>
        <dbReference type="PROSITE" id="PS01124"/>
    </source>
</evidence>
<dbReference type="InterPro" id="IPR018060">
    <property type="entry name" value="HTH_AraC"/>
</dbReference>
<evidence type="ECO:0000256" key="1">
    <source>
        <dbReference type="ARBA" id="ARBA00023015"/>
    </source>
</evidence>
<protein>
    <submittedName>
        <fullName evidence="5">GyrI-like domain-containing protein</fullName>
    </submittedName>
</protein>
<evidence type="ECO:0000256" key="2">
    <source>
        <dbReference type="ARBA" id="ARBA00023125"/>
    </source>
</evidence>
<dbReference type="Pfam" id="PF06445">
    <property type="entry name" value="GyrI-like"/>
    <property type="match status" value="1"/>
</dbReference>
<proteinExistence type="predicted"/>
<dbReference type="InterPro" id="IPR011256">
    <property type="entry name" value="Reg_factor_effector_dom_sf"/>
</dbReference>
<accession>A0AAX3W371</accession>
<gene>
    <name evidence="5" type="ORF">PYH69_12105</name>
</gene>
<evidence type="ECO:0000256" key="3">
    <source>
        <dbReference type="ARBA" id="ARBA00023163"/>
    </source>
</evidence>
<dbReference type="Pfam" id="PF12833">
    <property type="entry name" value="HTH_18"/>
    <property type="match status" value="1"/>
</dbReference>